<dbReference type="PANTHER" id="PTHR13420">
    <property type="entry name" value="UPF0235 PROTEIN C15ORF40"/>
    <property type="match status" value="1"/>
</dbReference>
<dbReference type="HAMAP" id="MF_00634">
    <property type="entry name" value="UPF0235"/>
    <property type="match status" value="1"/>
</dbReference>
<proteinExistence type="inferred from homology"/>
<dbReference type="Proteomes" id="UP000594464">
    <property type="component" value="Chromosome"/>
</dbReference>
<gene>
    <name evidence="3" type="ORF">G3M78_14330</name>
</gene>
<evidence type="ECO:0000313" key="4">
    <source>
        <dbReference type="Proteomes" id="UP000594464"/>
    </source>
</evidence>
<dbReference type="InterPro" id="IPR036591">
    <property type="entry name" value="YggU-like_sf"/>
</dbReference>
<protein>
    <recommendedName>
        <fullName evidence="2">UPF0235 protein G3M78_14330</fullName>
    </recommendedName>
</protein>
<dbReference type="EMBL" id="CP048620">
    <property type="protein sequence ID" value="QPJ66511.1"/>
    <property type="molecule type" value="Genomic_DNA"/>
</dbReference>
<dbReference type="KEGG" id="nva:G3M78_14330"/>
<organism evidence="3 4">
    <name type="scientific">Candidatus Nitrohelix vancouverensis</name>
    <dbReference type="NCBI Taxonomy" id="2705534"/>
    <lineage>
        <taxon>Bacteria</taxon>
        <taxon>Pseudomonadati</taxon>
        <taxon>Nitrospinota/Tectimicrobiota group</taxon>
        <taxon>Nitrospinota</taxon>
        <taxon>Nitrospinia</taxon>
        <taxon>Nitrospinales</taxon>
        <taxon>Nitrospinaceae</taxon>
        <taxon>Candidatus Nitrohelix</taxon>
    </lineage>
</organism>
<dbReference type="PANTHER" id="PTHR13420:SF7">
    <property type="entry name" value="UPF0235 PROTEIN C15ORF40"/>
    <property type="match status" value="1"/>
</dbReference>
<comment type="similarity">
    <text evidence="1 2">Belongs to the UPF0235 family.</text>
</comment>
<evidence type="ECO:0000256" key="2">
    <source>
        <dbReference type="HAMAP-Rule" id="MF_00634"/>
    </source>
</evidence>
<dbReference type="InterPro" id="IPR003746">
    <property type="entry name" value="DUF167"/>
</dbReference>
<dbReference type="AlphaFoldDB" id="A0A7T0G4N6"/>
<dbReference type="SUPFAM" id="SSF69786">
    <property type="entry name" value="YggU-like"/>
    <property type="match status" value="1"/>
</dbReference>
<accession>A0A7T0G4N6</accession>
<sequence length="100" mass="10913">MTLTINECAEGSQFSILVQPRSSKNQIVGLQEQRLKVKLTSPPVDGQANQLCIKFLAKAINIRASALSIVSGQTSRKKTIRVEGLTPDELQSRLSPLIPI</sequence>
<dbReference type="GO" id="GO:0005737">
    <property type="term" value="C:cytoplasm"/>
    <property type="evidence" value="ECO:0007669"/>
    <property type="project" value="TreeGrafter"/>
</dbReference>
<evidence type="ECO:0000256" key="1">
    <source>
        <dbReference type="ARBA" id="ARBA00010364"/>
    </source>
</evidence>
<evidence type="ECO:0000313" key="3">
    <source>
        <dbReference type="EMBL" id="QPJ66511.1"/>
    </source>
</evidence>
<reference evidence="4" key="1">
    <citation type="submission" date="2020-02" db="EMBL/GenBank/DDBJ databases">
        <title>Genomic and physiological characterization of two novel Nitrospinaceae genera.</title>
        <authorList>
            <person name="Mueller A.J."/>
            <person name="Jung M.-Y."/>
            <person name="Strachan C.R."/>
            <person name="Herbold C.W."/>
            <person name="Kirkegaard R.H."/>
            <person name="Daims H."/>
        </authorList>
    </citation>
    <scope>NUCLEOTIDE SEQUENCE [LARGE SCALE GENOMIC DNA]</scope>
</reference>
<dbReference type="Pfam" id="PF02594">
    <property type="entry name" value="DUF167"/>
    <property type="match status" value="1"/>
</dbReference>
<dbReference type="SMART" id="SM01152">
    <property type="entry name" value="DUF167"/>
    <property type="match status" value="1"/>
</dbReference>
<dbReference type="NCBIfam" id="TIGR00251">
    <property type="entry name" value="DUF167 family protein"/>
    <property type="match status" value="1"/>
</dbReference>
<name>A0A7T0G4N6_9BACT</name>
<dbReference type="Gene3D" id="3.30.1200.10">
    <property type="entry name" value="YggU-like"/>
    <property type="match status" value="1"/>
</dbReference>